<dbReference type="PROSITE" id="PS50090">
    <property type="entry name" value="MYB_LIKE"/>
    <property type="match status" value="1"/>
</dbReference>
<dbReference type="PANTHER" id="PTHR46833:SF1">
    <property type="entry name" value="TELOMERIC REPEAT-BINDING FACTOR 2"/>
    <property type="match status" value="1"/>
</dbReference>
<feature type="compositionally biased region" description="Polar residues" evidence="1">
    <location>
        <begin position="265"/>
        <end position="284"/>
    </location>
</feature>
<dbReference type="Gene3D" id="1.25.40.210">
    <property type="entry name" value="Telomere repeat-binding factor, dimerisation domain"/>
    <property type="match status" value="1"/>
</dbReference>
<dbReference type="InterPro" id="IPR030657">
    <property type="entry name" value="TERF2"/>
</dbReference>
<reference evidence="4 5" key="1">
    <citation type="journal article" date="2013" name="Nature">
        <title>Insights into bilaterian evolution from three spiralian genomes.</title>
        <authorList>
            <person name="Simakov O."/>
            <person name="Marletaz F."/>
            <person name="Cho S.J."/>
            <person name="Edsinger-Gonzales E."/>
            <person name="Havlak P."/>
            <person name="Hellsten U."/>
            <person name="Kuo D.H."/>
            <person name="Larsson T."/>
            <person name="Lv J."/>
            <person name="Arendt D."/>
            <person name="Savage R."/>
            <person name="Osoegawa K."/>
            <person name="de Jong P."/>
            <person name="Grimwood J."/>
            <person name="Chapman J.A."/>
            <person name="Shapiro H."/>
            <person name="Aerts A."/>
            <person name="Otillar R.P."/>
            <person name="Terry A.Y."/>
            <person name="Boore J.L."/>
            <person name="Grigoriev I.V."/>
            <person name="Lindberg D.R."/>
            <person name="Seaver E.C."/>
            <person name="Weisblat D.A."/>
            <person name="Putnam N.H."/>
            <person name="Rokhsar D.S."/>
        </authorList>
    </citation>
    <scope>NUCLEOTIDE SEQUENCE [LARGE SCALE GENOMIC DNA]</scope>
</reference>
<name>V4BNG0_LOTGI</name>
<dbReference type="InterPro" id="IPR009057">
    <property type="entry name" value="Homeodomain-like_sf"/>
</dbReference>
<accession>V4BNG0</accession>
<dbReference type="GO" id="GO:0000781">
    <property type="term" value="C:chromosome, telomeric region"/>
    <property type="evidence" value="ECO:0007669"/>
    <property type="project" value="InterPro"/>
</dbReference>
<dbReference type="GeneID" id="20239705"/>
<dbReference type="InterPro" id="IPR001005">
    <property type="entry name" value="SANT/Myb"/>
</dbReference>
<protein>
    <submittedName>
        <fullName evidence="4">Uncharacterized protein</fullName>
    </submittedName>
</protein>
<evidence type="ECO:0000313" key="4">
    <source>
        <dbReference type="EMBL" id="ESO90384.1"/>
    </source>
</evidence>
<evidence type="ECO:0000313" key="5">
    <source>
        <dbReference type="Proteomes" id="UP000030746"/>
    </source>
</evidence>
<dbReference type="AlphaFoldDB" id="V4BNG0"/>
<evidence type="ECO:0000256" key="1">
    <source>
        <dbReference type="SAM" id="MobiDB-lite"/>
    </source>
</evidence>
<dbReference type="KEGG" id="lgi:LOTGIDRAFT_164310"/>
<evidence type="ECO:0000259" key="3">
    <source>
        <dbReference type="PROSITE" id="PS51294"/>
    </source>
</evidence>
<dbReference type="OrthoDB" id="608866at2759"/>
<dbReference type="SMART" id="SM00717">
    <property type="entry name" value="SANT"/>
    <property type="match status" value="1"/>
</dbReference>
<dbReference type="EMBL" id="KB202444">
    <property type="protein sequence ID" value="ESO90384.1"/>
    <property type="molecule type" value="Genomic_DNA"/>
</dbReference>
<dbReference type="SUPFAM" id="SSF46689">
    <property type="entry name" value="Homeodomain-like"/>
    <property type="match status" value="1"/>
</dbReference>
<dbReference type="RefSeq" id="XP_009059053.1">
    <property type="nucleotide sequence ID" value="XM_009060805.1"/>
</dbReference>
<dbReference type="Proteomes" id="UP000030746">
    <property type="component" value="Unassembled WGS sequence"/>
</dbReference>
<dbReference type="InterPro" id="IPR017930">
    <property type="entry name" value="Myb_dom"/>
</dbReference>
<dbReference type="PROSITE" id="PS51294">
    <property type="entry name" value="HTH_MYB"/>
    <property type="match status" value="1"/>
</dbReference>
<dbReference type="HOGENOM" id="CLU_580447_0_0_1"/>
<feature type="domain" description="Myb-like" evidence="2">
    <location>
        <begin position="402"/>
        <end position="454"/>
    </location>
</feature>
<dbReference type="InterPro" id="IPR036507">
    <property type="entry name" value="Telomere_rpt-bd_fac_dimer_sf"/>
</dbReference>
<keyword evidence="5" id="KW-1185">Reference proteome</keyword>
<gene>
    <name evidence="4" type="ORF">LOTGIDRAFT_164310</name>
</gene>
<dbReference type="Pfam" id="PF00249">
    <property type="entry name" value="Myb_DNA-binding"/>
    <property type="match status" value="1"/>
</dbReference>
<dbReference type="SUPFAM" id="SSF63600">
    <property type="entry name" value="Telomeric repeat binding factor (TRF) dimerisation domain"/>
    <property type="match status" value="1"/>
</dbReference>
<dbReference type="GO" id="GO:0042162">
    <property type="term" value="F:telomeric DNA binding"/>
    <property type="evidence" value="ECO:0007669"/>
    <property type="project" value="InterPro"/>
</dbReference>
<feature type="compositionally biased region" description="Polar residues" evidence="1">
    <location>
        <begin position="314"/>
        <end position="331"/>
    </location>
</feature>
<organism evidence="4 5">
    <name type="scientific">Lottia gigantea</name>
    <name type="common">Giant owl limpet</name>
    <dbReference type="NCBI Taxonomy" id="225164"/>
    <lineage>
        <taxon>Eukaryota</taxon>
        <taxon>Metazoa</taxon>
        <taxon>Spiralia</taxon>
        <taxon>Lophotrochozoa</taxon>
        <taxon>Mollusca</taxon>
        <taxon>Gastropoda</taxon>
        <taxon>Patellogastropoda</taxon>
        <taxon>Lottioidea</taxon>
        <taxon>Lottiidae</taxon>
        <taxon>Lottia</taxon>
    </lineage>
</organism>
<dbReference type="CTD" id="20239705"/>
<dbReference type="GO" id="GO:0031848">
    <property type="term" value="P:protection from non-homologous end joining at telomere"/>
    <property type="evidence" value="ECO:0007669"/>
    <property type="project" value="InterPro"/>
</dbReference>
<dbReference type="CDD" id="cd11660">
    <property type="entry name" value="SANT_TRF"/>
    <property type="match status" value="1"/>
</dbReference>
<dbReference type="Gene3D" id="1.10.10.60">
    <property type="entry name" value="Homeodomain-like"/>
    <property type="match status" value="1"/>
</dbReference>
<proteinExistence type="predicted"/>
<feature type="region of interest" description="Disordered" evidence="1">
    <location>
        <begin position="262"/>
        <end position="367"/>
    </location>
</feature>
<sequence>MAAEEIANTWMVEYVCEIVWKQFQSTKKVDIVNTRDLIQGVVSLPSLRSTQLTSKINFLTLMCRLADGSDYTTLYQNEQENEKTVLETVIPLFDRFMSLFLKSDDSLTKQCSYHRSLIKAQSVLTCYKAADFAKAEDVFERQYKEPSILTDYDKAWAAKLRTMLRSRNKNNKLVIENSFDKFLDEMVEFFEPLTKTWNKPLLLKICEVYSKHRMSLNKNEKRVIKPSELLKMNNGKIRDTDITDLPVITHQREQKINEMLEESETVTGDQSNNNIGQPSKQNGESFHEEVSSTSRKSPEQKSPSKRSIGKPKENNININPTSSPEKTNSLNKFVYRKNKNRANRHEPIQSSSDNESYDPEPIPSKIPKKTFEFLPSRESLAPPPDGQYSDKAKESFNMSFVTASSGRKKWTKEEDEDLFHAVKKHGVGRWANIKLDIRNAKTGPQCKDRWRNLIKSNLILQLVEKFGDYEN</sequence>
<dbReference type="OMA" id="HMENRYF"/>
<evidence type="ECO:0000259" key="2">
    <source>
        <dbReference type="PROSITE" id="PS50090"/>
    </source>
</evidence>
<feature type="domain" description="HTH myb-type" evidence="3">
    <location>
        <begin position="407"/>
        <end position="458"/>
    </location>
</feature>
<dbReference type="PANTHER" id="PTHR46833">
    <property type="entry name" value="TELOMERIC REPEAT-BINDING FACTOR 2 TERF2"/>
    <property type="match status" value="1"/>
</dbReference>
<dbReference type="GO" id="GO:0005634">
    <property type="term" value="C:nucleus"/>
    <property type="evidence" value="ECO:0007669"/>
    <property type="project" value="InterPro"/>
</dbReference>
<dbReference type="STRING" id="225164.V4BNG0"/>